<organism evidence="2 3">
    <name type="scientific">Purpureocillium takamizusanense</name>
    <dbReference type="NCBI Taxonomy" id="2060973"/>
    <lineage>
        <taxon>Eukaryota</taxon>
        <taxon>Fungi</taxon>
        <taxon>Dikarya</taxon>
        <taxon>Ascomycota</taxon>
        <taxon>Pezizomycotina</taxon>
        <taxon>Sordariomycetes</taxon>
        <taxon>Hypocreomycetidae</taxon>
        <taxon>Hypocreales</taxon>
        <taxon>Ophiocordycipitaceae</taxon>
        <taxon>Purpureocillium</taxon>
    </lineage>
</organism>
<sequence length="76" mass="8191">MSAQKQHSSTTQHAQVPRSAPEIQADLDDVKLTAPLFGHECFEAVPRVDSSVRRQLPQGASTTLDTVIAGRDFASS</sequence>
<evidence type="ECO:0000313" key="2">
    <source>
        <dbReference type="EMBL" id="UNI19555.1"/>
    </source>
</evidence>
<evidence type="ECO:0000256" key="1">
    <source>
        <dbReference type="SAM" id="MobiDB-lite"/>
    </source>
</evidence>
<dbReference type="AlphaFoldDB" id="A0A9Q8QH46"/>
<name>A0A9Q8QH46_9HYPO</name>
<dbReference type="Proteomes" id="UP000829364">
    <property type="component" value="Chromosome 5"/>
</dbReference>
<feature type="region of interest" description="Disordered" evidence="1">
    <location>
        <begin position="1"/>
        <end position="24"/>
    </location>
</feature>
<dbReference type="KEGG" id="ptkz:JDV02_005735"/>
<dbReference type="EMBL" id="CP086358">
    <property type="protein sequence ID" value="UNI19555.1"/>
    <property type="molecule type" value="Genomic_DNA"/>
</dbReference>
<protein>
    <submittedName>
        <fullName evidence="2">Uncharacterized protein</fullName>
    </submittedName>
</protein>
<feature type="compositionally biased region" description="Polar residues" evidence="1">
    <location>
        <begin position="1"/>
        <end position="14"/>
    </location>
</feature>
<gene>
    <name evidence="2" type="ORF">JDV02_005735</name>
</gene>
<accession>A0A9Q8QH46</accession>
<evidence type="ECO:0000313" key="3">
    <source>
        <dbReference type="Proteomes" id="UP000829364"/>
    </source>
</evidence>
<dbReference type="RefSeq" id="XP_047843036.1">
    <property type="nucleotide sequence ID" value="XM_047987052.1"/>
</dbReference>
<keyword evidence="3" id="KW-1185">Reference proteome</keyword>
<reference evidence="2" key="1">
    <citation type="submission" date="2021-11" db="EMBL/GenBank/DDBJ databases">
        <title>Purpureocillium_takamizusanense_genome.</title>
        <authorList>
            <person name="Nguyen N.-H."/>
        </authorList>
    </citation>
    <scope>NUCLEOTIDE SEQUENCE</scope>
    <source>
        <strain evidence="2">PT3</strain>
    </source>
</reference>
<dbReference type="GeneID" id="72067684"/>
<proteinExistence type="predicted"/>
<dbReference type="OrthoDB" id="10331087at2759"/>